<dbReference type="EMBL" id="JAHYBZ010000003">
    <property type="protein sequence ID" value="MBW6398166.1"/>
    <property type="molecule type" value="Genomic_DNA"/>
</dbReference>
<evidence type="ECO:0000256" key="8">
    <source>
        <dbReference type="ARBA" id="ARBA00035655"/>
    </source>
</evidence>
<evidence type="ECO:0000256" key="4">
    <source>
        <dbReference type="ARBA" id="ARBA00022519"/>
    </source>
</evidence>
<name>A0ABS7A7F2_9PROT</name>
<keyword evidence="3" id="KW-1003">Cell membrane</keyword>
<keyword evidence="11" id="KW-1185">Reference proteome</keyword>
<organism evidence="10 11">
    <name type="scientific">Roseomonas alba</name>
    <dbReference type="NCBI Taxonomy" id="2846776"/>
    <lineage>
        <taxon>Bacteria</taxon>
        <taxon>Pseudomonadati</taxon>
        <taxon>Pseudomonadota</taxon>
        <taxon>Alphaproteobacteria</taxon>
        <taxon>Acetobacterales</taxon>
        <taxon>Roseomonadaceae</taxon>
        <taxon>Roseomonas</taxon>
    </lineage>
</organism>
<feature type="transmembrane region" description="Helical" evidence="9">
    <location>
        <begin position="110"/>
        <end position="130"/>
    </location>
</feature>
<evidence type="ECO:0000313" key="10">
    <source>
        <dbReference type="EMBL" id="MBW6398166.1"/>
    </source>
</evidence>
<evidence type="ECO:0000256" key="7">
    <source>
        <dbReference type="ARBA" id="ARBA00023136"/>
    </source>
</evidence>
<gene>
    <name evidence="10" type="ORF">KPL78_09935</name>
</gene>
<evidence type="ECO:0000256" key="9">
    <source>
        <dbReference type="SAM" id="Phobius"/>
    </source>
</evidence>
<comment type="subcellular location">
    <subcellularLocation>
        <location evidence="1">Cell inner membrane</location>
        <topology evidence="1">Multi-pass membrane protein</topology>
    </subcellularLocation>
</comment>
<evidence type="ECO:0000256" key="5">
    <source>
        <dbReference type="ARBA" id="ARBA00022692"/>
    </source>
</evidence>
<comment type="caution">
    <text evidence="10">The sequence shown here is derived from an EMBL/GenBank/DDBJ whole genome shotgun (WGS) entry which is preliminary data.</text>
</comment>
<dbReference type="PANTHER" id="PTHR30574">
    <property type="entry name" value="INNER MEMBRANE PROTEIN YEDE"/>
    <property type="match status" value="1"/>
</dbReference>
<keyword evidence="6 9" id="KW-1133">Transmembrane helix</keyword>
<keyword evidence="4" id="KW-0997">Cell inner membrane</keyword>
<feature type="transmembrane region" description="Helical" evidence="9">
    <location>
        <begin position="70"/>
        <end position="89"/>
    </location>
</feature>
<sequence>MPRFTDKAWSPYLAGALIGLLQIPAFLFLGTALGASSSFVTVGASLAEFLDPGIRGIRYAAAHLDGAKNWWQVALVAGIALGAFASSRLSGAVRRGVAPVWRRATGLGPIGRFAMAFAAGFVMLLGARIADGCTSGHGLSGMAQLSLGSFAAVVAMFAGGILTATLFFRPVR</sequence>
<feature type="transmembrane region" description="Helical" evidence="9">
    <location>
        <begin position="12"/>
        <end position="35"/>
    </location>
</feature>
<evidence type="ECO:0000256" key="1">
    <source>
        <dbReference type="ARBA" id="ARBA00004429"/>
    </source>
</evidence>
<evidence type="ECO:0000256" key="6">
    <source>
        <dbReference type="ARBA" id="ARBA00022989"/>
    </source>
</evidence>
<dbReference type="Pfam" id="PF04143">
    <property type="entry name" value="Sulf_transp"/>
    <property type="match status" value="1"/>
</dbReference>
<feature type="transmembrane region" description="Helical" evidence="9">
    <location>
        <begin position="150"/>
        <end position="168"/>
    </location>
</feature>
<accession>A0ABS7A7F2</accession>
<proteinExistence type="inferred from homology"/>
<dbReference type="Proteomes" id="UP001196565">
    <property type="component" value="Unassembled WGS sequence"/>
</dbReference>
<dbReference type="RefSeq" id="WP_219762781.1">
    <property type="nucleotide sequence ID" value="NZ_JAHYBZ010000003.1"/>
</dbReference>
<dbReference type="InterPro" id="IPR007272">
    <property type="entry name" value="Sulf_transp_TsuA/YedE"/>
</dbReference>
<dbReference type="PANTHER" id="PTHR30574:SF1">
    <property type="entry name" value="SULPHUR TRANSPORT DOMAIN-CONTAINING PROTEIN"/>
    <property type="match status" value="1"/>
</dbReference>
<evidence type="ECO:0000256" key="3">
    <source>
        <dbReference type="ARBA" id="ARBA00022475"/>
    </source>
</evidence>
<reference evidence="10 11" key="1">
    <citation type="submission" date="2021-07" db="EMBL/GenBank/DDBJ databases">
        <authorList>
            <person name="So Y."/>
        </authorList>
    </citation>
    <scope>NUCLEOTIDE SEQUENCE [LARGE SCALE GENOMIC DNA]</scope>
    <source>
        <strain evidence="10 11">HJA6</strain>
    </source>
</reference>
<protein>
    <submittedName>
        <fullName evidence="10">YeeE/YedE family protein</fullName>
    </submittedName>
</protein>
<evidence type="ECO:0000256" key="2">
    <source>
        <dbReference type="ARBA" id="ARBA00022448"/>
    </source>
</evidence>
<keyword evidence="2" id="KW-0813">Transport</keyword>
<keyword evidence="7 9" id="KW-0472">Membrane</keyword>
<keyword evidence="5 9" id="KW-0812">Transmembrane</keyword>
<evidence type="ECO:0000313" key="11">
    <source>
        <dbReference type="Proteomes" id="UP001196565"/>
    </source>
</evidence>
<comment type="similarity">
    <text evidence="8">Belongs to the TsuA/YedE (TC 9.B.102) family.</text>
</comment>